<dbReference type="Gene3D" id="2.60.40.2580">
    <property type="match status" value="1"/>
</dbReference>
<dbReference type="Proteomes" id="UP000033047">
    <property type="component" value="Unassembled WGS sequence"/>
</dbReference>
<organism evidence="2 3">
    <name type="scientific">Parabacteroides goldsteinii DSM 19448 = WAL 12034</name>
    <dbReference type="NCBI Taxonomy" id="927665"/>
    <lineage>
        <taxon>Bacteria</taxon>
        <taxon>Pseudomonadati</taxon>
        <taxon>Bacteroidota</taxon>
        <taxon>Bacteroidia</taxon>
        <taxon>Bacteroidales</taxon>
        <taxon>Tannerellaceae</taxon>
        <taxon>Parabacteroides</taxon>
    </lineage>
</organism>
<dbReference type="STRING" id="927665.HMPREF1535_01053"/>
<dbReference type="HOGENOM" id="CLU_635922_0_0_10"/>
<dbReference type="PROSITE" id="PS51257">
    <property type="entry name" value="PROKAR_LIPOPROTEIN"/>
    <property type="match status" value="1"/>
</dbReference>
<name>A0A0F5JLB2_9BACT</name>
<proteinExistence type="predicted"/>
<evidence type="ECO:0000256" key="1">
    <source>
        <dbReference type="SAM" id="SignalP"/>
    </source>
</evidence>
<accession>A0A0F5JLB2</accession>
<reference evidence="2 3" key="1">
    <citation type="submission" date="2013-04" db="EMBL/GenBank/DDBJ databases">
        <title>The Genome Sequence of Parabacteroides goldsteinii DSM 19448.</title>
        <authorList>
            <consortium name="The Broad Institute Genomics Platform"/>
            <person name="Earl A."/>
            <person name="Ward D."/>
            <person name="Feldgarden M."/>
            <person name="Gevers D."/>
            <person name="Martens E."/>
            <person name="Sakamoto M."/>
            <person name="Benno Y."/>
            <person name="Song Y."/>
            <person name="Liu C."/>
            <person name="Lee J."/>
            <person name="Bolanos M."/>
            <person name="Vaisanen M.L."/>
            <person name="Finegold S.M."/>
            <person name="Walker B."/>
            <person name="Young S."/>
            <person name="Zeng Q."/>
            <person name="Gargeya S."/>
            <person name="Fitzgerald M."/>
            <person name="Haas B."/>
            <person name="Abouelleil A."/>
            <person name="Allen A.W."/>
            <person name="Alvarado L."/>
            <person name="Arachchi H.M."/>
            <person name="Berlin A.M."/>
            <person name="Chapman S.B."/>
            <person name="Gainer-Dewar J."/>
            <person name="Goldberg J."/>
            <person name="Griggs A."/>
            <person name="Gujja S."/>
            <person name="Hansen M."/>
            <person name="Howarth C."/>
            <person name="Imamovic A."/>
            <person name="Ireland A."/>
            <person name="Larimer J."/>
            <person name="McCowan C."/>
            <person name="Murphy C."/>
            <person name="Pearson M."/>
            <person name="Poon T.W."/>
            <person name="Priest M."/>
            <person name="Roberts A."/>
            <person name="Saif S."/>
            <person name="Shea T."/>
            <person name="Sisk P."/>
            <person name="Sykes S."/>
            <person name="Wortman J."/>
            <person name="Nusbaum C."/>
            <person name="Birren B."/>
        </authorList>
    </citation>
    <scope>NUCLEOTIDE SEQUENCE [LARGE SCALE GENOMIC DNA]</scope>
    <source>
        <strain evidence="2 3">DSM 19448</strain>
    </source>
</reference>
<evidence type="ECO:0000313" key="3">
    <source>
        <dbReference type="Proteomes" id="UP000033047"/>
    </source>
</evidence>
<dbReference type="EMBL" id="AQHV01000006">
    <property type="protein sequence ID" value="KKB58232.1"/>
    <property type="molecule type" value="Genomic_DNA"/>
</dbReference>
<protein>
    <recommendedName>
        <fullName evidence="4">Major fimbrial subunit protein N-terminal domain-containing protein</fullName>
    </recommendedName>
</protein>
<comment type="caution">
    <text evidence="2">The sequence shown here is derived from an EMBL/GenBank/DDBJ whole genome shotgun (WGS) entry which is preliminary data.</text>
</comment>
<gene>
    <name evidence="2" type="ORF">HMPREF1535_01053</name>
</gene>
<feature type="signal peptide" evidence="1">
    <location>
        <begin position="1"/>
        <end position="23"/>
    </location>
</feature>
<sequence length="431" mass="47677">MKLKNIFLVFVLGAIWGFSSCSSEEIIDTPQNGEATLSISLSVNDIETKAGEQIATSEELQISNCHIVVFDNESGVTNGKFITSFDFSDGDGLTGDNNNYTCTSQQIRTFGLKRNVKFLAIANIDKNVNQLEDVAGKSYSEYLNAVVTSSSFNSTSLVKVGEKDYLIEKDKSYTVEIKLTQLTARFDFEGITMGGGNSASKAASSNESYRYEFLTKTELDEHQSLKNAMSNVFYYGGGSWSGNSFQAEYGSQRVIGIKITKTTSQPSGTQFSDTKVWGINKKSIIGAYKGGSNDASESPVEGVTFGERFYTYKNVSDEFKVTVVKSSNQSVFYGYIYQSDYYGYGWSPSLNNLSSESDVYNEKNQKITIKNISWGNNGSQGETFTLDLSKVDFENGKRYTIKGTYNPTVSAEIDWVVQDWSSKENINIGFN</sequence>
<evidence type="ECO:0008006" key="4">
    <source>
        <dbReference type="Google" id="ProtNLM"/>
    </source>
</evidence>
<feature type="chain" id="PRO_5002489649" description="Major fimbrial subunit protein N-terminal domain-containing protein" evidence="1">
    <location>
        <begin position="24"/>
        <end position="431"/>
    </location>
</feature>
<evidence type="ECO:0000313" key="2">
    <source>
        <dbReference type="EMBL" id="KKB58232.1"/>
    </source>
</evidence>
<dbReference type="AlphaFoldDB" id="A0A0F5JLB2"/>
<dbReference type="PATRIC" id="fig|927665.4.peg.1078"/>
<keyword evidence="1" id="KW-0732">Signal</keyword>
<dbReference type="RefSeq" id="WP_046145479.1">
    <property type="nucleotide sequence ID" value="NZ_KQ033912.1"/>
</dbReference>